<evidence type="ECO:0000313" key="1">
    <source>
        <dbReference type="EMBL" id="OGY72675.1"/>
    </source>
</evidence>
<sequence length="82" mass="10227">MEILPMHQDLERYLRARRLFKKFTKQKKLFISSWRHPSLHTELLEPKEMKIFSFRIDDKYRAIFIFRDSKTVEIIDINNHYQ</sequence>
<evidence type="ECO:0008006" key="3">
    <source>
        <dbReference type="Google" id="ProtNLM"/>
    </source>
</evidence>
<dbReference type="InterPro" id="IPR035093">
    <property type="entry name" value="RelE/ParE_toxin_dom_sf"/>
</dbReference>
<name>A0A1G2A7M2_9BACT</name>
<evidence type="ECO:0000313" key="2">
    <source>
        <dbReference type="Proteomes" id="UP000178315"/>
    </source>
</evidence>
<gene>
    <name evidence="1" type="ORF">A3H61_01635</name>
</gene>
<reference evidence="1 2" key="1">
    <citation type="journal article" date="2016" name="Nat. Commun.">
        <title>Thousands of microbial genomes shed light on interconnected biogeochemical processes in an aquifer system.</title>
        <authorList>
            <person name="Anantharaman K."/>
            <person name="Brown C.T."/>
            <person name="Hug L.A."/>
            <person name="Sharon I."/>
            <person name="Castelle C.J."/>
            <person name="Probst A.J."/>
            <person name="Thomas B.C."/>
            <person name="Singh A."/>
            <person name="Wilkins M.J."/>
            <person name="Karaoz U."/>
            <person name="Brodie E.L."/>
            <person name="Williams K.H."/>
            <person name="Hubbard S.S."/>
            <person name="Banfield J.F."/>
        </authorList>
    </citation>
    <scope>NUCLEOTIDE SEQUENCE [LARGE SCALE GENOMIC DNA]</scope>
</reference>
<proteinExistence type="predicted"/>
<dbReference type="EMBL" id="MHJU01000026">
    <property type="protein sequence ID" value="OGY72675.1"/>
    <property type="molecule type" value="Genomic_DNA"/>
</dbReference>
<dbReference type="AlphaFoldDB" id="A0A1G2A7M2"/>
<organism evidence="1 2">
    <name type="scientific">Candidatus Jacksonbacteria bacterium RIFCSPLOWO2_02_FULL_44_20</name>
    <dbReference type="NCBI Taxonomy" id="1798460"/>
    <lineage>
        <taxon>Bacteria</taxon>
        <taxon>Candidatus Jacksoniibacteriota</taxon>
    </lineage>
</organism>
<dbReference type="Gene3D" id="3.30.2310.20">
    <property type="entry name" value="RelE-like"/>
    <property type="match status" value="1"/>
</dbReference>
<protein>
    <recommendedName>
        <fullName evidence="3">Toxin YoeB</fullName>
    </recommendedName>
</protein>
<comment type="caution">
    <text evidence="1">The sequence shown here is derived from an EMBL/GenBank/DDBJ whole genome shotgun (WGS) entry which is preliminary data.</text>
</comment>
<dbReference type="SUPFAM" id="SSF143011">
    <property type="entry name" value="RelE-like"/>
    <property type="match status" value="1"/>
</dbReference>
<dbReference type="Proteomes" id="UP000178315">
    <property type="component" value="Unassembled WGS sequence"/>
</dbReference>
<accession>A0A1G2A7M2</accession>